<name>A0A9D7XFV0_9BACT</name>
<dbReference type="Proteomes" id="UP000808349">
    <property type="component" value="Unassembled WGS sequence"/>
</dbReference>
<dbReference type="Pfam" id="PF13884">
    <property type="entry name" value="Peptidase_S74"/>
    <property type="match status" value="1"/>
</dbReference>
<feature type="coiled-coil region" evidence="1">
    <location>
        <begin position="982"/>
        <end position="1023"/>
    </location>
</feature>
<organism evidence="3 4">
    <name type="scientific">Candidatus Defluviibacterium haderslevense</name>
    <dbReference type="NCBI Taxonomy" id="2981993"/>
    <lineage>
        <taxon>Bacteria</taxon>
        <taxon>Pseudomonadati</taxon>
        <taxon>Bacteroidota</taxon>
        <taxon>Saprospiria</taxon>
        <taxon>Saprospirales</taxon>
        <taxon>Saprospiraceae</taxon>
        <taxon>Candidatus Defluviibacterium</taxon>
    </lineage>
</organism>
<evidence type="ECO:0000313" key="4">
    <source>
        <dbReference type="Proteomes" id="UP000808349"/>
    </source>
</evidence>
<reference evidence="3 4" key="1">
    <citation type="submission" date="2020-10" db="EMBL/GenBank/DDBJ databases">
        <title>Connecting structure to function with the recovery of over 1000 high-quality activated sludge metagenome-assembled genomes encoding full-length rRNA genes using long-read sequencing.</title>
        <authorList>
            <person name="Singleton C.M."/>
            <person name="Petriglieri F."/>
            <person name="Kristensen J.M."/>
            <person name="Kirkegaard R.H."/>
            <person name="Michaelsen T.Y."/>
            <person name="Andersen M.H."/>
            <person name="Karst S.M."/>
            <person name="Dueholm M.S."/>
            <person name="Nielsen P.H."/>
            <person name="Albertsen M."/>
        </authorList>
    </citation>
    <scope>NUCLEOTIDE SEQUENCE [LARGE SCALE GENOMIC DNA]</scope>
    <source>
        <strain evidence="3">Ribe_18-Q3-R11-54_BAT3C.373</strain>
    </source>
</reference>
<evidence type="ECO:0000259" key="2">
    <source>
        <dbReference type="PROSITE" id="PS51688"/>
    </source>
</evidence>
<dbReference type="AlphaFoldDB" id="A0A9D7XFV0"/>
<proteinExistence type="predicted"/>
<comment type="caution">
    <text evidence="3">The sequence shown here is derived from an EMBL/GenBank/DDBJ whole genome shotgun (WGS) entry which is preliminary data.</text>
</comment>
<evidence type="ECO:0000256" key="1">
    <source>
        <dbReference type="SAM" id="Coils"/>
    </source>
</evidence>
<gene>
    <name evidence="3" type="ORF">IPO85_00890</name>
</gene>
<keyword evidence="1" id="KW-0175">Coiled coil</keyword>
<evidence type="ECO:0000313" key="3">
    <source>
        <dbReference type="EMBL" id="MBK9716083.1"/>
    </source>
</evidence>
<accession>A0A9D7XFV0</accession>
<dbReference type="Pfam" id="PF19264">
    <property type="entry name" value="DUF5907"/>
    <property type="match status" value="1"/>
</dbReference>
<protein>
    <submittedName>
        <fullName evidence="3">Tail fiber domain-containing protein</fullName>
    </submittedName>
</protein>
<dbReference type="PROSITE" id="PS51688">
    <property type="entry name" value="ICA"/>
    <property type="match status" value="1"/>
</dbReference>
<dbReference type="InterPro" id="IPR045571">
    <property type="entry name" value="DUF5907"/>
</dbReference>
<dbReference type="EMBL" id="JADKFW010000004">
    <property type="protein sequence ID" value="MBK9716083.1"/>
    <property type="molecule type" value="Genomic_DNA"/>
</dbReference>
<dbReference type="InterPro" id="IPR030392">
    <property type="entry name" value="S74_ICA"/>
</dbReference>
<sequence>MKKYLFIIIFQCSFLVTNYAQVKVNSISSVGIGTDTISQSAKLEVHSNSKGFLKPRLTASARLAISNKVPGLEVYDVDSLRTYWWDGTDWKSCKVGSGSGDILQNGNSFGTSFIIGSNDNQTTNLEAKNKIAVSIDPSQVTSFKRDNTAVNSLEESIILDANSTGTPTTGFGPLLKLKAKSNTTASREQASIGSKWVVATDASREAALSFGLGKSGGSLVEVLKLDRTNSGGTGLLTLGTSSPVGITASSLAANQAFTISNSSNNNINLTAAGTGIFNLTGAANYQLTAITTNSYVADLRAAQSATGIGNEAAVFYSNTNNTTNNGFAFYFRDASIAGASAGVGCRFNNQTSHYGDLYFSTRSSSGFSTKLWINADGKISLGPSRTTPTAWLDLNPGSTAANSAPLKFTSGSLLTTPEGGSMEFLNDRLYFTKNTPSVTRETILYQSDVVGDKGDITVTNASNVLTFTIDPSTVNSSKILDGTIATADVANDAITFGKIQNINTSKLLGRSTAGTGDVEEISIGTGLSLSSGVLSTTNLSGSGSYNYLSKWTTNPTGTTLGNSQIVDDGTTVSIGTTNATSKFHVGGRIGQNFGAGSQLNMAIGNDAGNTSTTGSYNMFFGISSGIANTSGSNNLFFGKSAGDHNTIGADNVFIGKESGRLNLDGNQNTIIGTASASANTSGSNNLIMGAYSGNQNTEGQMNVILGAYSGRTNTTGSYNIMIGPQNYTGVSNTGSSNIFIGSDAGITNDTSGNIFIGTETGKYNTKGAGNLFIGNSAGKSNTTAYSNTFIGILSGGNNLTGAKNVCLGYNSGTTNTIGSENTLIGYYADVSSNNQTNSAAFGNGAVSQASNKIRVGNAAVTEIGGQVGWTTISDKRFKSNIKDDVPGLEFIKKLKPVTYFVDTRMITENLIRNMHDTIKAIYRKTDFNESSTIKRTGFLAQDVEGTCQEIGYDFDGVNIPKDKEDLYSLSYAQFVVPLVKAVQEQELKIEALNLEISNQKLINEEKDRQLNDLLKRIEIIELKLK</sequence>
<feature type="domain" description="Peptidase S74" evidence="2">
    <location>
        <begin position="873"/>
        <end position="996"/>
    </location>
</feature>